<accession>A0A1I8H7N2</accession>
<dbReference type="AlphaFoldDB" id="A0A1I8H7N2"/>
<dbReference type="SUPFAM" id="SSF52540">
    <property type="entry name" value="P-loop containing nucleoside triphosphate hydrolases"/>
    <property type="match status" value="1"/>
</dbReference>
<keyword evidence="6" id="KW-1185">Reference proteome</keyword>
<organism evidence="6 7">
    <name type="scientific">Macrostomum lignano</name>
    <dbReference type="NCBI Taxonomy" id="282301"/>
    <lineage>
        <taxon>Eukaryota</taxon>
        <taxon>Metazoa</taxon>
        <taxon>Spiralia</taxon>
        <taxon>Lophotrochozoa</taxon>
        <taxon>Platyhelminthes</taxon>
        <taxon>Rhabditophora</taxon>
        <taxon>Macrostomorpha</taxon>
        <taxon>Macrostomida</taxon>
        <taxon>Macrostomidae</taxon>
        <taxon>Macrostomum</taxon>
    </lineage>
</organism>
<evidence type="ECO:0000256" key="4">
    <source>
        <dbReference type="SAM" id="Coils"/>
    </source>
</evidence>
<sequence>MTTKPKYMTSMAPPLPKEQLVVMLLGKTGNGKSSLGNALLGRKKFQQTDGLVACQQHDPVGEEGKIASADEVFVIDTPGVMDNVKPDEALKGICKAISLAPNGVTAFVIVLRADSKFTEDEFKAVTQLQSLFGEKFWQHVVCVFTHGDSVLKEGGRKAFFDTVETATKAIPNFKKLMNSVGERYMVVNCKNIESKQLTEFVLLINSVRRLNNSQKYTNEMFKAAQLCYEKNKGGELVARKREAKNKLQSLEAKQAQTIPEEIEELKKQLKEQEEQIKKLRENTATAAVAKAPKECVIL</sequence>
<dbReference type="Proteomes" id="UP000095280">
    <property type="component" value="Unplaced"/>
</dbReference>
<dbReference type="PANTHER" id="PTHR10903:SF184">
    <property type="entry name" value="GTP-BINDING PROTEIN A"/>
    <property type="match status" value="1"/>
</dbReference>
<name>A0A1I8H7N2_9PLAT</name>
<keyword evidence="3" id="KW-0342">GTP-binding</keyword>
<evidence type="ECO:0000256" key="2">
    <source>
        <dbReference type="ARBA" id="ARBA00022741"/>
    </source>
</evidence>
<evidence type="ECO:0000256" key="1">
    <source>
        <dbReference type="ARBA" id="ARBA00008535"/>
    </source>
</evidence>
<evidence type="ECO:0000313" key="6">
    <source>
        <dbReference type="Proteomes" id="UP000095280"/>
    </source>
</evidence>
<feature type="domain" description="AIG1-type G" evidence="5">
    <location>
        <begin position="17"/>
        <end position="225"/>
    </location>
</feature>
<evidence type="ECO:0000313" key="7">
    <source>
        <dbReference type="WBParaSite" id="maker-uti_cns_0004851-snap-gene-0.6-mRNA-1"/>
    </source>
</evidence>
<feature type="coiled-coil region" evidence="4">
    <location>
        <begin position="233"/>
        <end position="289"/>
    </location>
</feature>
<comment type="similarity">
    <text evidence="1">Belongs to the TRAFAC class TrmE-Era-EngA-EngB-Septin-like GTPase superfamily. AIG1/Toc34/Toc159-like paraseptin GTPase family. IAN subfamily.</text>
</comment>
<dbReference type="PANTHER" id="PTHR10903">
    <property type="entry name" value="GTPASE, IMAP FAMILY MEMBER-RELATED"/>
    <property type="match status" value="1"/>
</dbReference>
<keyword evidence="2" id="KW-0547">Nucleotide-binding</keyword>
<dbReference type="Gene3D" id="3.40.50.300">
    <property type="entry name" value="P-loop containing nucleotide triphosphate hydrolases"/>
    <property type="match status" value="1"/>
</dbReference>
<protein>
    <submittedName>
        <fullName evidence="7">AIG1-type G domain-containing protein</fullName>
    </submittedName>
</protein>
<evidence type="ECO:0000256" key="3">
    <source>
        <dbReference type="ARBA" id="ARBA00023134"/>
    </source>
</evidence>
<proteinExistence type="inferred from homology"/>
<evidence type="ECO:0000259" key="5">
    <source>
        <dbReference type="PROSITE" id="PS51720"/>
    </source>
</evidence>
<reference evidence="7" key="1">
    <citation type="submission" date="2016-11" db="UniProtKB">
        <authorList>
            <consortium name="WormBaseParasite"/>
        </authorList>
    </citation>
    <scope>IDENTIFICATION</scope>
</reference>
<dbReference type="PROSITE" id="PS51720">
    <property type="entry name" value="G_AIG1"/>
    <property type="match status" value="1"/>
</dbReference>
<dbReference type="WBParaSite" id="maker-uti_cns_0004851-snap-gene-0.6-mRNA-1">
    <property type="protein sequence ID" value="maker-uti_cns_0004851-snap-gene-0.6-mRNA-1"/>
    <property type="gene ID" value="maker-uti_cns_0004851-snap-gene-0.6"/>
</dbReference>
<dbReference type="InterPro" id="IPR027417">
    <property type="entry name" value="P-loop_NTPase"/>
</dbReference>
<dbReference type="GO" id="GO:0005525">
    <property type="term" value="F:GTP binding"/>
    <property type="evidence" value="ECO:0007669"/>
    <property type="project" value="UniProtKB-KW"/>
</dbReference>
<dbReference type="Pfam" id="PF04548">
    <property type="entry name" value="AIG1"/>
    <property type="match status" value="1"/>
</dbReference>
<keyword evidence="4" id="KW-0175">Coiled coil</keyword>
<dbReference type="InterPro" id="IPR006703">
    <property type="entry name" value="G_AIG1"/>
</dbReference>
<dbReference type="InterPro" id="IPR045058">
    <property type="entry name" value="GIMA/IAN/Toc"/>
</dbReference>